<accession>A0A426YA59</accession>
<sequence>MPLGFTRSRRMGDHLALLVDHLLTESTLEAAIGGQKHGQIAADSASLEDPGKEFTRKRNIRDKSCVGKLVECRICQEEEEDYNMEIPCSCCGSLKSYSAIQARLYCSPKVVSVWEYPYELQVSFTPYPLCHRFFASSLIRLHVEE</sequence>
<dbReference type="Proteomes" id="UP000287651">
    <property type="component" value="Unassembled WGS sequence"/>
</dbReference>
<organism evidence="1 2">
    <name type="scientific">Ensete ventricosum</name>
    <name type="common">Abyssinian banana</name>
    <name type="synonym">Musa ensete</name>
    <dbReference type="NCBI Taxonomy" id="4639"/>
    <lineage>
        <taxon>Eukaryota</taxon>
        <taxon>Viridiplantae</taxon>
        <taxon>Streptophyta</taxon>
        <taxon>Embryophyta</taxon>
        <taxon>Tracheophyta</taxon>
        <taxon>Spermatophyta</taxon>
        <taxon>Magnoliopsida</taxon>
        <taxon>Liliopsida</taxon>
        <taxon>Zingiberales</taxon>
        <taxon>Musaceae</taxon>
        <taxon>Ensete</taxon>
    </lineage>
</organism>
<dbReference type="InterPro" id="IPR033275">
    <property type="entry name" value="MARCH-like"/>
</dbReference>
<dbReference type="PANTHER" id="PTHR23012:SF174">
    <property type="entry name" value="OS01G0121200 PROTEIN"/>
    <property type="match status" value="1"/>
</dbReference>
<gene>
    <name evidence="1" type="ORF">B296_00052970</name>
</gene>
<dbReference type="GO" id="GO:0004842">
    <property type="term" value="F:ubiquitin-protein transferase activity"/>
    <property type="evidence" value="ECO:0007669"/>
    <property type="project" value="TreeGrafter"/>
</dbReference>
<reference evidence="1 2" key="1">
    <citation type="journal article" date="2014" name="Agronomy (Basel)">
        <title>A Draft Genome Sequence for Ensete ventricosum, the Drought-Tolerant Tree Against Hunger.</title>
        <authorList>
            <person name="Harrison J."/>
            <person name="Moore K.A."/>
            <person name="Paszkiewicz K."/>
            <person name="Jones T."/>
            <person name="Grant M."/>
            <person name="Ambacheew D."/>
            <person name="Muzemil S."/>
            <person name="Studholme D.J."/>
        </authorList>
    </citation>
    <scope>NUCLEOTIDE SEQUENCE [LARGE SCALE GENOMIC DNA]</scope>
</reference>
<evidence type="ECO:0000313" key="1">
    <source>
        <dbReference type="EMBL" id="RRT48609.1"/>
    </source>
</evidence>
<comment type="caution">
    <text evidence="1">The sequence shown here is derived from an EMBL/GenBank/DDBJ whole genome shotgun (WGS) entry which is preliminary data.</text>
</comment>
<name>A0A426YA59_ENSVE</name>
<dbReference type="EMBL" id="AMZH03013846">
    <property type="protein sequence ID" value="RRT48609.1"/>
    <property type="molecule type" value="Genomic_DNA"/>
</dbReference>
<proteinExistence type="predicted"/>
<dbReference type="AlphaFoldDB" id="A0A426YA59"/>
<evidence type="ECO:0000313" key="2">
    <source>
        <dbReference type="Proteomes" id="UP000287651"/>
    </source>
</evidence>
<dbReference type="GO" id="GO:0016020">
    <property type="term" value="C:membrane"/>
    <property type="evidence" value="ECO:0007669"/>
    <property type="project" value="TreeGrafter"/>
</dbReference>
<dbReference type="GO" id="GO:0016567">
    <property type="term" value="P:protein ubiquitination"/>
    <property type="evidence" value="ECO:0007669"/>
    <property type="project" value="TreeGrafter"/>
</dbReference>
<protein>
    <recommendedName>
        <fullName evidence="3">RING-CH-type domain-containing protein</fullName>
    </recommendedName>
</protein>
<evidence type="ECO:0008006" key="3">
    <source>
        <dbReference type="Google" id="ProtNLM"/>
    </source>
</evidence>
<dbReference type="PANTHER" id="PTHR23012">
    <property type="entry name" value="RING/FYVE/PHD ZINC FINGER DOMAIN-CONTAINING"/>
    <property type="match status" value="1"/>
</dbReference>